<dbReference type="AlphaFoldDB" id="A0A2P9HM13"/>
<evidence type="ECO:0000313" key="1">
    <source>
        <dbReference type="EMBL" id="SPL65141.1"/>
    </source>
</evidence>
<gene>
    <name evidence="1" type="ORF">OHAE_1008</name>
</gene>
<protein>
    <submittedName>
        <fullName evidence="1">Uncharacterized protein</fullName>
    </submittedName>
</protein>
<evidence type="ECO:0000313" key="2">
    <source>
        <dbReference type="Proteomes" id="UP000246073"/>
    </source>
</evidence>
<proteinExistence type="predicted"/>
<dbReference type="EMBL" id="OOFM01000005">
    <property type="protein sequence ID" value="SPL65141.1"/>
    <property type="molecule type" value="Genomic_DNA"/>
</dbReference>
<accession>A0A2P9HM13</accession>
<dbReference type="Proteomes" id="UP000246073">
    <property type="component" value="Unassembled WGS sequence"/>
</dbReference>
<sequence length="45" mass="5283">MTFLVTGKTLDTRIQSISSKCARHFCWQRNATKKSDAYNSRHHQE</sequence>
<name>A0A2P9HM13_9HYPH</name>
<reference evidence="2" key="1">
    <citation type="submission" date="2017-12" db="EMBL/GenBank/DDBJ databases">
        <authorList>
            <person name="Diaz M."/>
        </authorList>
    </citation>
    <scope>NUCLEOTIDE SEQUENCE [LARGE SCALE GENOMIC DNA]</scope>
    <source>
        <strain evidence="2">FI11154</strain>
    </source>
</reference>
<organism evidence="1 2">
    <name type="scientific">Ochrobactrum soli</name>
    <dbReference type="NCBI Taxonomy" id="2448455"/>
    <lineage>
        <taxon>Bacteria</taxon>
        <taxon>Pseudomonadati</taxon>
        <taxon>Pseudomonadota</taxon>
        <taxon>Alphaproteobacteria</taxon>
        <taxon>Hyphomicrobiales</taxon>
        <taxon>Brucellaceae</taxon>
        <taxon>Brucella/Ochrobactrum group</taxon>
        <taxon>Ochrobactrum</taxon>
    </lineage>
</organism>